<dbReference type="GO" id="GO:0017057">
    <property type="term" value="F:6-phosphogluconolactonase activity"/>
    <property type="evidence" value="ECO:0007669"/>
    <property type="project" value="UniProtKB-EC"/>
</dbReference>
<protein>
    <submittedName>
        <fullName evidence="3">6-phosphogluconolactonase</fullName>
        <ecNumber evidence="3">3.1.1.31</ecNumber>
    </submittedName>
</protein>
<dbReference type="EMBL" id="CP018622">
    <property type="protein sequence ID" value="AUJ23666.1"/>
    <property type="molecule type" value="Genomic_DNA"/>
</dbReference>
<dbReference type="EC" id="3.1.1.31" evidence="3"/>
<accession>A0A2K9IV85</accession>
<dbReference type="Gene3D" id="2.130.10.10">
    <property type="entry name" value="YVTN repeat-like/Quinoprotein amine dehydrogenase"/>
    <property type="match status" value="2"/>
</dbReference>
<evidence type="ECO:0000256" key="1">
    <source>
        <dbReference type="ARBA" id="ARBA00005564"/>
    </source>
</evidence>
<dbReference type="PANTHER" id="PTHR30344:SF1">
    <property type="entry name" value="6-PHOSPHOGLUCONOLACTONASE"/>
    <property type="match status" value="1"/>
</dbReference>
<dbReference type="InterPro" id="IPR019405">
    <property type="entry name" value="Lactonase_7-beta_prop"/>
</dbReference>
<gene>
    <name evidence="3" type="primary">pgl_1</name>
    <name evidence="3" type="ORF">A21D_00553</name>
</gene>
<dbReference type="AlphaFoldDB" id="A0A2K9IV85"/>
<evidence type="ECO:0000313" key="4">
    <source>
        <dbReference type="Proteomes" id="UP000234237"/>
    </source>
</evidence>
<name>A0A2K9IV85_9BACI</name>
<dbReference type="InterPro" id="IPR011048">
    <property type="entry name" value="Haem_d1_sf"/>
</dbReference>
<evidence type="ECO:0000256" key="2">
    <source>
        <dbReference type="SAM" id="MobiDB-lite"/>
    </source>
</evidence>
<dbReference type="SUPFAM" id="SSF51004">
    <property type="entry name" value="C-terminal (heme d1) domain of cytochrome cd1-nitrite reductase"/>
    <property type="match status" value="1"/>
</dbReference>
<dbReference type="InterPro" id="IPR015943">
    <property type="entry name" value="WD40/YVTN_repeat-like_dom_sf"/>
</dbReference>
<reference evidence="4" key="1">
    <citation type="submission" date="2016-11" db="EMBL/GenBank/DDBJ databases">
        <title>Complete genome sequence of Virgibacillus pantothenticus 21D, a halophilic bacterium isolated from the deep hypersaline anoxic basin Discovery in the Mediterranean Sea.</title>
        <authorList>
            <person name="Zeaiter Z."/>
            <person name="Booth J.M."/>
            <person name="Prosdocimi E.M."/>
            <person name="Mapelli F."/>
            <person name="Fusi M."/>
            <person name="Daffonchio D."/>
            <person name="Borin S."/>
            <person name="Crotti E."/>
        </authorList>
    </citation>
    <scope>NUCLEOTIDE SEQUENCE [LARGE SCALE GENOMIC DNA]</scope>
    <source>
        <strain evidence="4">21D</strain>
    </source>
</reference>
<proteinExistence type="inferred from homology"/>
<evidence type="ECO:0000313" key="3">
    <source>
        <dbReference type="EMBL" id="AUJ23666.1"/>
    </source>
</evidence>
<sequence>MRMDTLPEMIMYIGTYGDGIDNTIHLLKWNPTNASLKTIASIKGVKNPSFLSLNQQRNMLYAISEVEEGKVISFSVEEESSLLKQISRNKQAKNKEHSPGGARQQGNDFFKRSNDKQEKQGWKDLSQFLWEDLQSESNWEQSEKRSSDVDGERIGDIQIDHYEEKERLSKQPKNEQNKNLINQTSHQLCGNGPCYVMVDELDCYLFSINYGDGSLSVFTLLSDNTIGPLSDSVIYKTGSRPHAIVQIPQTSKFVVTDLGLNRIYLYSFYDGQLRLLYDLELDSFVGPRHLTVSTTFRKIYIANELKSTVTVLRYNEAITHLETVQEMNTLPPNLWELEVEERKKLASKGQDLQQENSFRPITNYGADIHLASKKAFLYVSNRGHNSISVFRVQEYGYLSYVGNVSTNGAWPRNFAICPNDQHLFIANEQTNNIVVMKINDDGIPEHIGMEYFISSPACVKVYEIEG</sequence>
<organism evidence="3 4">
    <name type="scientific">Virgibacillus dokdonensis</name>
    <dbReference type="NCBI Taxonomy" id="302167"/>
    <lineage>
        <taxon>Bacteria</taxon>
        <taxon>Bacillati</taxon>
        <taxon>Bacillota</taxon>
        <taxon>Bacilli</taxon>
        <taxon>Bacillales</taxon>
        <taxon>Bacillaceae</taxon>
        <taxon>Virgibacillus</taxon>
    </lineage>
</organism>
<dbReference type="PANTHER" id="PTHR30344">
    <property type="entry name" value="6-PHOSPHOGLUCONOLACTONASE-RELATED"/>
    <property type="match status" value="1"/>
</dbReference>
<dbReference type="Proteomes" id="UP000234237">
    <property type="component" value="Chromosome"/>
</dbReference>
<feature type="region of interest" description="Disordered" evidence="2">
    <location>
        <begin position="88"/>
        <end position="116"/>
    </location>
</feature>
<comment type="similarity">
    <text evidence="1">Belongs to the cycloisomerase 2 family.</text>
</comment>
<dbReference type="InterPro" id="IPR050282">
    <property type="entry name" value="Cycloisomerase_2"/>
</dbReference>
<dbReference type="Pfam" id="PF10282">
    <property type="entry name" value="Lactonase"/>
    <property type="match status" value="2"/>
</dbReference>
<keyword evidence="3" id="KW-0378">Hydrolase</keyword>
<dbReference type="KEGG" id="vpn:A21D_00553"/>